<dbReference type="SUPFAM" id="SSF55729">
    <property type="entry name" value="Acyl-CoA N-acyltransferases (Nat)"/>
    <property type="match status" value="1"/>
</dbReference>
<comment type="caution">
    <text evidence="2">The sequence shown here is derived from an EMBL/GenBank/DDBJ whole genome shotgun (WGS) entry which is preliminary data.</text>
</comment>
<dbReference type="InterPro" id="IPR016181">
    <property type="entry name" value="Acyl_CoA_acyltransferase"/>
</dbReference>
<dbReference type="Gene3D" id="3.40.630.30">
    <property type="match status" value="1"/>
</dbReference>
<proteinExistence type="predicted"/>
<feature type="region of interest" description="Disordered" evidence="1">
    <location>
        <begin position="1"/>
        <end position="23"/>
    </location>
</feature>
<gene>
    <name evidence="2" type="ORF">GCM10020366_71410</name>
</gene>
<evidence type="ECO:0008006" key="4">
    <source>
        <dbReference type="Google" id="ProtNLM"/>
    </source>
</evidence>
<evidence type="ECO:0000313" key="2">
    <source>
        <dbReference type="EMBL" id="GAA3366739.1"/>
    </source>
</evidence>
<evidence type="ECO:0000256" key="1">
    <source>
        <dbReference type="SAM" id="MobiDB-lite"/>
    </source>
</evidence>
<organism evidence="2 3">
    <name type="scientific">Saccharopolyspora gregorii</name>
    <dbReference type="NCBI Taxonomy" id="33914"/>
    <lineage>
        <taxon>Bacteria</taxon>
        <taxon>Bacillati</taxon>
        <taxon>Actinomycetota</taxon>
        <taxon>Actinomycetes</taxon>
        <taxon>Pseudonocardiales</taxon>
        <taxon>Pseudonocardiaceae</taxon>
        <taxon>Saccharopolyspora</taxon>
    </lineage>
</organism>
<dbReference type="EMBL" id="BAAAYK010000045">
    <property type="protein sequence ID" value="GAA3366739.1"/>
    <property type="molecule type" value="Genomic_DNA"/>
</dbReference>
<dbReference type="RefSeq" id="WP_344931614.1">
    <property type="nucleotide sequence ID" value="NZ_BAAAYK010000045.1"/>
</dbReference>
<sequence>MDPDTQVAPGEGADGSRAAPPARGGRCAEVLLYVEGDNAPAIKVYQRLGFERTDLDVQFGR</sequence>
<dbReference type="Proteomes" id="UP001500483">
    <property type="component" value="Unassembled WGS sequence"/>
</dbReference>
<accession>A0ABP6S304</accession>
<reference evidence="3" key="1">
    <citation type="journal article" date="2019" name="Int. J. Syst. Evol. Microbiol.">
        <title>The Global Catalogue of Microorganisms (GCM) 10K type strain sequencing project: providing services to taxonomists for standard genome sequencing and annotation.</title>
        <authorList>
            <consortium name="The Broad Institute Genomics Platform"/>
            <consortium name="The Broad Institute Genome Sequencing Center for Infectious Disease"/>
            <person name="Wu L."/>
            <person name="Ma J."/>
        </authorList>
    </citation>
    <scope>NUCLEOTIDE SEQUENCE [LARGE SCALE GENOMIC DNA]</scope>
    <source>
        <strain evidence="3">JCM 9687</strain>
    </source>
</reference>
<name>A0ABP6S304_9PSEU</name>
<evidence type="ECO:0000313" key="3">
    <source>
        <dbReference type="Proteomes" id="UP001500483"/>
    </source>
</evidence>
<protein>
    <recommendedName>
        <fullName evidence="4">GNAT family N-acetyltransferase</fullName>
    </recommendedName>
</protein>
<keyword evidence="3" id="KW-1185">Reference proteome</keyword>